<name>A0A840STF4_9RHOB</name>
<dbReference type="Gene3D" id="1.10.10.10">
    <property type="entry name" value="Winged helix-like DNA-binding domain superfamily/Winged helix DNA-binding domain"/>
    <property type="match status" value="1"/>
</dbReference>
<accession>A0A840STF4</accession>
<dbReference type="RefSeq" id="WP_184154201.1">
    <property type="nucleotide sequence ID" value="NZ_JACHFM010000005.1"/>
</dbReference>
<dbReference type="InterPro" id="IPR005471">
    <property type="entry name" value="Tscrpt_reg_IclR_N"/>
</dbReference>
<proteinExistence type="predicted"/>
<dbReference type="GO" id="GO:0045892">
    <property type="term" value="P:negative regulation of DNA-templated transcription"/>
    <property type="evidence" value="ECO:0007669"/>
    <property type="project" value="TreeGrafter"/>
</dbReference>
<evidence type="ECO:0000313" key="6">
    <source>
        <dbReference type="EMBL" id="MBB5224050.1"/>
    </source>
</evidence>
<keyword evidence="2 6" id="KW-0238">DNA-binding</keyword>
<dbReference type="InterPro" id="IPR036390">
    <property type="entry name" value="WH_DNA-bd_sf"/>
</dbReference>
<dbReference type="EMBL" id="JACHFM010000005">
    <property type="protein sequence ID" value="MBB5224050.1"/>
    <property type="molecule type" value="Genomic_DNA"/>
</dbReference>
<protein>
    <submittedName>
        <fullName evidence="6">DNA-binding IclR family transcriptional regulator</fullName>
    </submittedName>
</protein>
<dbReference type="Pfam" id="PF09339">
    <property type="entry name" value="HTH_IclR"/>
    <property type="match status" value="1"/>
</dbReference>
<evidence type="ECO:0000259" key="4">
    <source>
        <dbReference type="PROSITE" id="PS51077"/>
    </source>
</evidence>
<sequence>MSGLKRYTLILRLFDEEQRSLTVPEMAEITGSPASSVYRHVRELLAEGFLESTVDSRYRLGPIFIDFSRRVRITDPLLRAGVSLIEGLVEQVRLPCNALLCRLYGDQVMCVALCKSPEAQFVTSYQYGRPMPLLSGATSTTVLARMPARALNKLLDNVGATDQHRADLARSLEQIRRQGYGVMDGDVDDGLRGIAAGIHSKELGINASISLIGEAATLTPEYQNRVLPLLLSTASVINGLLEEQAGVVRERKRARIEGRAQIET</sequence>
<dbReference type="Pfam" id="PF01614">
    <property type="entry name" value="IclR_C"/>
    <property type="match status" value="1"/>
</dbReference>
<evidence type="ECO:0000256" key="2">
    <source>
        <dbReference type="ARBA" id="ARBA00023125"/>
    </source>
</evidence>
<dbReference type="SUPFAM" id="SSF46785">
    <property type="entry name" value="Winged helix' DNA-binding domain"/>
    <property type="match status" value="1"/>
</dbReference>
<organism evidence="6 7">
    <name type="scientific">Amaricoccus macauensis</name>
    <dbReference type="NCBI Taxonomy" id="57001"/>
    <lineage>
        <taxon>Bacteria</taxon>
        <taxon>Pseudomonadati</taxon>
        <taxon>Pseudomonadota</taxon>
        <taxon>Alphaproteobacteria</taxon>
        <taxon>Rhodobacterales</taxon>
        <taxon>Paracoccaceae</taxon>
        <taxon>Amaricoccus</taxon>
    </lineage>
</organism>
<dbReference type="Gene3D" id="3.30.450.40">
    <property type="match status" value="1"/>
</dbReference>
<feature type="domain" description="IclR-ED" evidence="5">
    <location>
        <begin position="56"/>
        <end position="243"/>
    </location>
</feature>
<dbReference type="PANTHER" id="PTHR30136:SF24">
    <property type="entry name" value="HTH-TYPE TRANSCRIPTIONAL REPRESSOR ALLR"/>
    <property type="match status" value="1"/>
</dbReference>
<dbReference type="GO" id="GO:0003700">
    <property type="term" value="F:DNA-binding transcription factor activity"/>
    <property type="evidence" value="ECO:0007669"/>
    <property type="project" value="TreeGrafter"/>
</dbReference>
<gene>
    <name evidence="6" type="ORF">HNP73_004011</name>
</gene>
<dbReference type="GO" id="GO:0003677">
    <property type="term" value="F:DNA binding"/>
    <property type="evidence" value="ECO:0007669"/>
    <property type="project" value="UniProtKB-KW"/>
</dbReference>
<dbReference type="InterPro" id="IPR050707">
    <property type="entry name" value="HTH_MetabolicPath_Reg"/>
</dbReference>
<feature type="domain" description="HTH iclR-type" evidence="4">
    <location>
        <begin position="1"/>
        <end position="62"/>
    </location>
</feature>
<keyword evidence="7" id="KW-1185">Reference proteome</keyword>
<dbReference type="AlphaFoldDB" id="A0A840STF4"/>
<dbReference type="InterPro" id="IPR014757">
    <property type="entry name" value="Tscrpt_reg_IclR_C"/>
</dbReference>
<dbReference type="InterPro" id="IPR036388">
    <property type="entry name" value="WH-like_DNA-bd_sf"/>
</dbReference>
<evidence type="ECO:0000256" key="3">
    <source>
        <dbReference type="ARBA" id="ARBA00023163"/>
    </source>
</evidence>
<dbReference type="SUPFAM" id="SSF55781">
    <property type="entry name" value="GAF domain-like"/>
    <property type="match status" value="1"/>
</dbReference>
<comment type="caution">
    <text evidence="6">The sequence shown here is derived from an EMBL/GenBank/DDBJ whole genome shotgun (WGS) entry which is preliminary data.</text>
</comment>
<dbReference type="Proteomes" id="UP000549457">
    <property type="component" value="Unassembled WGS sequence"/>
</dbReference>
<evidence type="ECO:0000256" key="1">
    <source>
        <dbReference type="ARBA" id="ARBA00023015"/>
    </source>
</evidence>
<dbReference type="InterPro" id="IPR029016">
    <property type="entry name" value="GAF-like_dom_sf"/>
</dbReference>
<dbReference type="PANTHER" id="PTHR30136">
    <property type="entry name" value="HELIX-TURN-HELIX TRANSCRIPTIONAL REGULATOR, ICLR FAMILY"/>
    <property type="match status" value="1"/>
</dbReference>
<dbReference type="PROSITE" id="PS51077">
    <property type="entry name" value="HTH_ICLR"/>
    <property type="match status" value="1"/>
</dbReference>
<evidence type="ECO:0000313" key="7">
    <source>
        <dbReference type="Proteomes" id="UP000549457"/>
    </source>
</evidence>
<keyword evidence="3" id="KW-0804">Transcription</keyword>
<reference evidence="6 7" key="1">
    <citation type="submission" date="2020-08" db="EMBL/GenBank/DDBJ databases">
        <title>Genomic Encyclopedia of Type Strains, Phase IV (KMG-IV): sequencing the most valuable type-strain genomes for metagenomic binning, comparative biology and taxonomic classification.</title>
        <authorList>
            <person name="Goeker M."/>
        </authorList>
    </citation>
    <scope>NUCLEOTIDE SEQUENCE [LARGE SCALE GENOMIC DNA]</scope>
    <source>
        <strain evidence="6 7">DSM 101730</strain>
    </source>
</reference>
<evidence type="ECO:0000259" key="5">
    <source>
        <dbReference type="PROSITE" id="PS51078"/>
    </source>
</evidence>
<dbReference type="SMART" id="SM00346">
    <property type="entry name" value="HTH_ICLR"/>
    <property type="match status" value="1"/>
</dbReference>
<keyword evidence="1" id="KW-0805">Transcription regulation</keyword>
<dbReference type="PROSITE" id="PS51078">
    <property type="entry name" value="ICLR_ED"/>
    <property type="match status" value="1"/>
</dbReference>